<dbReference type="EMBL" id="LCLS01000004">
    <property type="protein sequence ID" value="KKU22306.1"/>
    <property type="molecule type" value="Genomic_DNA"/>
</dbReference>
<dbReference type="InterPro" id="IPR006153">
    <property type="entry name" value="Cation/H_exchanger_TM"/>
</dbReference>
<comment type="subcellular location">
    <subcellularLocation>
        <location evidence="1">Membrane</location>
        <topology evidence="1">Multi-pass membrane protein</topology>
    </subcellularLocation>
</comment>
<sequence length="563" mass="60892">MPLFTEITIALVLAAVFGFVAYLLRQPPIIGFIFAGLAVGFLFNPEMGGVAFIEGLAPIGVALLLFLVGLELDFKGLKNVGLPALVTGLGQIIFTFGIGYFLIKALGFATIPAIYISIALTFSSTIIVIKLLSEKRELTSLYGRVVVGFLLLQDFVAILVLIVLAGLQGDGTSPIDFALTIGKGVVIVAATFIGSRFLPRLLNRVGRSQEMLYLFSIAWVLGIAALTEMAGLSIEVGGFLAGVALANSSEHFQIGARMRPIRDFFLILFFVGLGTKMLMAGAVTAIVPALILSLFVLIGNPLIVMLLMGILGYRARTSFLASLTVAQISEFSLIIAALGLRLGHISTTDTALITFVGILTIFVSSYFIIYGEGIYKALRPFLKFFEFRRKLVEETSLEKDFENHIVLVGVHRTGSSILKALSNSGEDFVALDFDPLIVKDLQQKEIPVVYGDVADEEIQNLVGLRKARLIISTVPGKRDNMTILEARGKAKVIVTAGSDEDAKEFYKRGANYVIMPQFSGGWELAQAISTSKGLSGLVELQERDAQVLDLRGVSHRKTPKKSA</sequence>
<feature type="transmembrane region" description="Helical" evidence="7">
    <location>
        <begin position="177"/>
        <end position="198"/>
    </location>
</feature>
<protein>
    <submittedName>
        <fullName evidence="10">Transporter, CPA2 family</fullName>
    </submittedName>
</protein>
<evidence type="ECO:0000256" key="7">
    <source>
        <dbReference type="SAM" id="Phobius"/>
    </source>
</evidence>
<evidence type="ECO:0000256" key="4">
    <source>
        <dbReference type="ARBA" id="ARBA00022692"/>
    </source>
</evidence>
<feature type="transmembrane region" description="Helical" evidence="7">
    <location>
        <begin position="289"/>
        <end position="312"/>
    </location>
</feature>
<feature type="transmembrane region" description="Helical" evidence="7">
    <location>
        <begin position="141"/>
        <end position="165"/>
    </location>
</feature>
<proteinExistence type="inferred from homology"/>
<evidence type="ECO:0000259" key="8">
    <source>
        <dbReference type="Pfam" id="PF00999"/>
    </source>
</evidence>
<feature type="transmembrane region" description="Helical" evidence="7">
    <location>
        <begin position="51"/>
        <end position="70"/>
    </location>
</feature>
<keyword evidence="3" id="KW-0813">Transport</keyword>
<feature type="transmembrane region" description="Helical" evidence="7">
    <location>
        <begin position="82"/>
        <end position="103"/>
    </location>
</feature>
<feature type="domain" description="Cation/H+ exchanger transmembrane" evidence="8">
    <location>
        <begin position="12"/>
        <end position="364"/>
    </location>
</feature>
<dbReference type="InterPro" id="IPR036291">
    <property type="entry name" value="NAD(P)-bd_dom_sf"/>
</dbReference>
<evidence type="ECO:0000256" key="5">
    <source>
        <dbReference type="ARBA" id="ARBA00022989"/>
    </source>
</evidence>
<dbReference type="Pfam" id="PF00999">
    <property type="entry name" value="Na_H_Exchanger"/>
    <property type="match status" value="1"/>
</dbReference>
<feature type="transmembrane region" description="Helical" evidence="7">
    <location>
        <begin position="109"/>
        <end position="129"/>
    </location>
</feature>
<dbReference type="GO" id="GO:0015297">
    <property type="term" value="F:antiporter activity"/>
    <property type="evidence" value="ECO:0007669"/>
    <property type="project" value="InterPro"/>
</dbReference>
<name>A0A0G1NPG1_9BACT</name>
<keyword evidence="4 7" id="KW-0812">Transmembrane</keyword>
<evidence type="ECO:0000256" key="2">
    <source>
        <dbReference type="ARBA" id="ARBA00005551"/>
    </source>
</evidence>
<evidence type="ECO:0000256" key="1">
    <source>
        <dbReference type="ARBA" id="ARBA00004141"/>
    </source>
</evidence>
<feature type="transmembrane region" description="Helical" evidence="7">
    <location>
        <begin position="29"/>
        <end position="45"/>
    </location>
</feature>
<dbReference type="InterPro" id="IPR003148">
    <property type="entry name" value="RCK_N"/>
</dbReference>
<comment type="similarity">
    <text evidence="2">Belongs to the monovalent cation:proton antiporter 2 (CPA2) transporter (TC 2.A.37) family.</text>
</comment>
<evidence type="ECO:0000313" key="10">
    <source>
        <dbReference type="EMBL" id="KKU22306.1"/>
    </source>
</evidence>
<evidence type="ECO:0000256" key="3">
    <source>
        <dbReference type="ARBA" id="ARBA00022448"/>
    </source>
</evidence>
<feature type="transmembrane region" description="Helical" evidence="7">
    <location>
        <begin position="6"/>
        <end position="24"/>
    </location>
</feature>
<dbReference type="GO" id="GO:0006813">
    <property type="term" value="P:potassium ion transport"/>
    <property type="evidence" value="ECO:0007669"/>
    <property type="project" value="InterPro"/>
</dbReference>
<dbReference type="PANTHER" id="PTHR42751">
    <property type="entry name" value="SODIUM/HYDROGEN EXCHANGER FAMILY/TRKA DOMAIN PROTEIN"/>
    <property type="match status" value="1"/>
</dbReference>
<dbReference type="SUPFAM" id="SSF51735">
    <property type="entry name" value="NAD(P)-binding Rossmann-fold domains"/>
    <property type="match status" value="1"/>
</dbReference>
<reference evidence="10 11" key="1">
    <citation type="journal article" date="2015" name="Nature">
        <title>rRNA introns, odd ribosomes, and small enigmatic genomes across a large radiation of phyla.</title>
        <authorList>
            <person name="Brown C.T."/>
            <person name="Hug L.A."/>
            <person name="Thomas B.C."/>
            <person name="Sharon I."/>
            <person name="Castelle C.J."/>
            <person name="Singh A."/>
            <person name="Wilkins M.J."/>
            <person name="Williams K.H."/>
            <person name="Banfield J.F."/>
        </authorList>
    </citation>
    <scope>NUCLEOTIDE SEQUENCE [LARGE SCALE GENOMIC DNA]</scope>
</reference>
<dbReference type="Gene3D" id="1.20.1530.20">
    <property type="match status" value="1"/>
</dbReference>
<feature type="transmembrane region" description="Helical" evidence="7">
    <location>
        <begin position="210"/>
        <end position="226"/>
    </location>
</feature>
<feature type="transmembrane region" description="Helical" evidence="7">
    <location>
        <begin position="319"/>
        <end position="340"/>
    </location>
</feature>
<dbReference type="Proteomes" id="UP000034107">
    <property type="component" value="Unassembled WGS sequence"/>
</dbReference>
<dbReference type="GO" id="GO:1902600">
    <property type="term" value="P:proton transmembrane transport"/>
    <property type="evidence" value="ECO:0007669"/>
    <property type="project" value="InterPro"/>
</dbReference>
<keyword evidence="6 7" id="KW-0472">Membrane</keyword>
<evidence type="ECO:0000256" key="6">
    <source>
        <dbReference type="ARBA" id="ARBA00023136"/>
    </source>
</evidence>
<feature type="transmembrane region" description="Helical" evidence="7">
    <location>
        <begin position="352"/>
        <end position="370"/>
    </location>
</feature>
<dbReference type="PANTHER" id="PTHR42751:SF3">
    <property type="entry name" value="SODIUM_GLUTAMATE SYMPORTER"/>
    <property type="match status" value="1"/>
</dbReference>
<dbReference type="Pfam" id="PF02254">
    <property type="entry name" value="TrkA_N"/>
    <property type="match status" value="1"/>
</dbReference>
<dbReference type="AlphaFoldDB" id="A0A0G1NPG1"/>
<gene>
    <name evidence="10" type="ORF">UX31_C0004G0035</name>
</gene>
<keyword evidence="5 7" id="KW-1133">Transmembrane helix</keyword>
<evidence type="ECO:0000259" key="9">
    <source>
        <dbReference type="Pfam" id="PF02254"/>
    </source>
</evidence>
<dbReference type="Gene3D" id="3.40.50.720">
    <property type="entry name" value="NAD(P)-binding Rossmann-like Domain"/>
    <property type="match status" value="1"/>
</dbReference>
<feature type="domain" description="RCK N-terminal" evidence="9">
    <location>
        <begin position="405"/>
        <end position="516"/>
    </location>
</feature>
<dbReference type="PATRIC" id="fig|1618732.3.peg.208"/>
<accession>A0A0G1NPG1</accession>
<evidence type="ECO:0000313" key="11">
    <source>
        <dbReference type="Proteomes" id="UP000034107"/>
    </source>
</evidence>
<comment type="caution">
    <text evidence="10">The sequence shown here is derived from an EMBL/GenBank/DDBJ whole genome shotgun (WGS) entry which is preliminary data.</text>
</comment>
<dbReference type="InterPro" id="IPR038770">
    <property type="entry name" value="Na+/solute_symporter_sf"/>
</dbReference>
<dbReference type="GO" id="GO:0016020">
    <property type="term" value="C:membrane"/>
    <property type="evidence" value="ECO:0007669"/>
    <property type="project" value="UniProtKB-SubCell"/>
</dbReference>
<feature type="transmembrane region" description="Helical" evidence="7">
    <location>
        <begin position="264"/>
        <end position="283"/>
    </location>
</feature>
<organism evidence="10 11">
    <name type="scientific">Candidatus Nomurabacteria bacterium GW2011_GWA1_46_11</name>
    <dbReference type="NCBI Taxonomy" id="1618732"/>
    <lineage>
        <taxon>Bacteria</taxon>
        <taxon>Candidatus Nomuraibacteriota</taxon>
    </lineage>
</organism>